<dbReference type="InterPro" id="IPR006119">
    <property type="entry name" value="Resolv_N"/>
</dbReference>
<dbReference type="CDD" id="cd03768">
    <property type="entry name" value="SR_ResInv"/>
    <property type="match status" value="1"/>
</dbReference>
<dbReference type="SUPFAM" id="SSF109709">
    <property type="entry name" value="KorB DNA-binding domain-like"/>
    <property type="match status" value="1"/>
</dbReference>
<dbReference type="AlphaFoldDB" id="A0A2R8BY04"/>
<evidence type="ECO:0000259" key="1">
    <source>
        <dbReference type="PROSITE" id="PS51736"/>
    </source>
</evidence>
<dbReference type="SUPFAM" id="SSF53041">
    <property type="entry name" value="Resolvase-like"/>
    <property type="match status" value="1"/>
</dbReference>
<evidence type="ECO:0000313" key="3">
    <source>
        <dbReference type="EMBL" id="SPJ25045.1"/>
    </source>
</evidence>
<dbReference type="Proteomes" id="UP000244912">
    <property type="component" value="Unassembled WGS sequence"/>
</dbReference>
<feature type="domain" description="Resolvase/invertase-type recombinase catalytic" evidence="1">
    <location>
        <begin position="7"/>
        <end position="159"/>
    </location>
</feature>
<dbReference type="PANTHER" id="PTHR30461">
    <property type="entry name" value="DNA-INVERTASE FROM LAMBDOID PROPHAGE"/>
    <property type="match status" value="1"/>
</dbReference>
<dbReference type="PROSITE" id="PS51737">
    <property type="entry name" value="RECOMBINASE_DNA_BIND"/>
    <property type="match status" value="1"/>
</dbReference>
<dbReference type="Gene3D" id="3.90.1750.20">
    <property type="entry name" value="Putative Large Serine Recombinase, Chain B, Domain 2"/>
    <property type="match status" value="1"/>
</dbReference>
<name>A0A2R8BY04_9RHOB</name>
<dbReference type="Pfam" id="PF07508">
    <property type="entry name" value="Recombinase"/>
    <property type="match status" value="1"/>
</dbReference>
<dbReference type="InterPro" id="IPR011109">
    <property type="entry name" value="DNA_bind_recombinase_dom"/>
</dbReference>
<dbReference type="GO" id="GO:0003677">
    <property type="term" value="F:DNA binding"/>
    <property type="evidence" value="ECO:0007669"/>
    <property type="project" value="InterPro"/>
</dbReference>
<dbReference type="SMART" id="SM00857">
    <property type="entry name" value="Resolvase"/>
    <property type="match status" value="1"/>
</dbReference>
<dbReference type="InterPro" id="IPR038109">
    <property type="entry name" value="DNA_bind_recomb_sf"/>
</dbReference>
<dbReference type="InterPro" id="IPR036162">
    <property type="entry name" value="Resolvase-like_N_sf"/>
</dbReference>
<accession>A0A2R8BY04</accession>
<dbReference type="PANTHER" id="PTHR30461:SF23">
    <property type="entry name" value="DNA RECOMBINASE-RELATED"/>
    <property type="match status" value="1"/>
</dbReference>
<protein>
    <submittedName>
        <fullName evidence="3">DNA-invertase hin</fullName>
    </submittedName>
</protein>
<dbReference type="GO" id="GO:0000150">
    <property type="term" value="F:DNA strand exchange activity"/>
    <property type="evidence" value="ECO:0007669"/>
    <property type="project" value="InterPro"/>
</dbReference>
<organism evidence="3 4">
    <name type="scientific">Palleronia abyssalis</name>
    <dbReference type="NCBI Taxonomy" id="1501240"/>
    <lineage>
        <taxon>Bacteria</taxon>
        <taxon>Pseudomonadati</taxon>
        <taxon>Pseudomonadota</taxon>
        <taxon>Alphaproteobacteria</taxon>
        <taxon>Rhodobacterales</taxon>
        <taxon>Roseobacteraceae</taxon>
        <taxon>Palleronia</taxon>
    </lineage>
</organism>
<sequence>MSRSTIRCAIYTRKSSEEGLDQGFNSLDAQHEACAAYVASQRHEGWTLGSERYDDGGLSGGTLERPALQRLLADIEAGRIGMVVVYKIDRLTRSLADFARLVERLETAGCSFVSVTQAFNTSSSMGRLTLNVLLSFAQFEREVTAERIRDKIAASKQKGLWMGGTVPLGYDAHPDPNIRELVVNEREAETVRSLFDLYDRHGCLRQVADAAAGLGLRSRHRTSASGRSSGGGPLSRGQIHYLLTNPVYRGRIRHKEKVWPGRHPPVIPEDLWDRVQARLQAVGARPRGRRDARPAGTAAIGSLLTGKFRDETGDRLTPTHTTRRGKRLRYYVSNRLLAGTADPAGWRLPAPALDQTIGKIVPDHLQSCAARHALLARPDAVTAEQVKASAAVLIGKLRSGAGETLRDLVAAGTLRPGSIVLSLDAPRLAAALSVEPDDLCPALLGIEAPLALRRRGVEVKLMAGRPAPAPDPGLVRILAEAHSWTAALRKGEQLSDLAARTGHSDSYIRTRAQLAFLSPKIQAAILAGTQPPELTVNRMIRAPLPLDWSEQARRFGIS</sequence>
<dbReference type="Gene3D" id="3.40.50.1390">
    <property type="entry name" value="Resolvase, N-terminal catalytic domain"/>
    <property type="match status" value="1"/>
</dbReference>
<evidence type="ECO:0000313" key="4">
    <source>
        <dbReference type="Proteomes" id="UP000244912"/>
    </source>
</evidence>
<reference evidence="3 4" key="1">
    <citation type="submission" date="2018-03" db="EMBL/GenBank/DDBJ databases">
        <authorList>
            <person name="Keele B.F."/>
        </authorList>
    </citation>
    <scope>NUCLEOTIDE SEQUENCE [LARGE SCALE GENOMIC DNA]</scope>
    <source>
        <strain evidence="3 4">CECT 8504</strain>
    </source>
</reference>
<dbReference type="PROSITE" id="PS51736">
    <property type="entry name" value="RECOMBINASES_3"/>
    <property type="match status" value="1"/>
</dbReference>
<gene>
    <name evidence="3" type="primary">hin_2</name>
    <name evidence="3" type="ORF">PAA8504_02888</name>
</gene>
<dbReference type="EMBL" id="ONZF01000007">
    <property type="protein sequence ID" value="SPJ25045.1"/>
    <property type="molecule type" value="Genomic_DNA"/>
</dbReference>
<feature type="domain" description="Recombinase" evidence="2">
    <location>
        <begin position="167"/>
        <end position="285"/>
    </location>
</feature>
<evidence type="ECO:0000259" key="2">
    <source>
        <dbReference type="PROSITE" id="PS51737"/>
    </source>
</evidence>
<dbReference type="Pfam" id="PF00239">
    <property type="entry name" value="Resolvase"/>
    <property type="match status" value="1"/>
</dbReference>
<keyword evidence="4" id="KW-1185">Reference proteome</keyword>
<proteinExistence type="predicted"/>
<dbReference type="RefSeq" id="WP_108894860.1">
    <property type="nucleotide sequence ID" value="NZ_ONZF01000007.1"/>
</dbReference>
<dbReference type="OrthoDB" id="7277848at2"/>
<dbReference type="InterPro" id="IPR050639">
    <property type="entry name" value="SSR_resolvase"/>
</dbReference>